<dbReference type="AlphaFoldDB" id="A0A964RLG0"/>
<name>A0A964RLG0_9CLOT</name>
<proteinExistence type="predicted"/>
<sequence>MTNIKELTEEINSYKDKEHIYNKLLNLKESYLGTNIMNKSEEDIYSLAVNIIEDLFNPMHLYNEPIIPLSFLKSELGKILLSVINNNDKRILTINDVVEISKTSKNEKGYSYQYINNEIKVGRLQATMYNGRWQITYEEAIRFLRKKDIF</sequence>
<dbReference type="RefSeq" id="WP_160358840.1">
    <property type="nucleotide sequence ID" value="NZ_WSRQ01000010.1"/>
</dbReference>
<gene>
    <name evidence="1" type="ORF">GKZ28_08565</name>
</gene>
<organism evidence="1 2">
    <name type="scientific">Clostridium chromiireducens</name>
    <dbReference type="NCBI Taxonomy" id="225345"/>
    <lineage>
        <taxon>Bacteria</taxon>
        <taxon>Bacillati</taxon>
        <taxon>Bacillota</taxon>
        <taxon>Clostridia</taxon>
        <taxon>Eubacteriales</taxon>
        <taxon>Clostridiaceae</taxon>
        <taxon>Clostridium</taxon>
    </lineage>
</organism>
<dbReference type="EMBL" id="WSRQ01000010">
    <property type="protein sequence ID" value="MVX63746.1"/>
    <property type="molecule type" value="Genomic_DNA"/>
</dbReference>
<dbReference type="Proteomes" id="UP000656077">
    <property type="component" value="Unassembled WGS sequence"/>
</dbReference>
<evidence type="ECO:0000313" key="2">
    <source>
        <dbReference type="Proteomes" id="UP000656077"/>
    </source>
</evidence>
<reference evidence="1" key="1">
    <citation type="submission" date="2019-12" db="EMBL/GenBank/DDBJ databases">
        <title>Microbes associate with the intestines of laboratory mice.</title>
        <authorList>
            <person name="Navarre W."/>
            <person name="Wong E."/>
        </authorList>
    </citation>
    <scope>NUCLEOTIDE SEQUENCE</scope>
    <source>
        <strain evidence="1">NM79_F5</strain>
    </source>
</reference>
<accession>A0A964RLG0</accession>
<evidence type="ECO:0000313" key="1">
    <source>
        <dbReference type="EMBL" id="MVX63746.1"/>
    </source>
</evidence>
<comment type="caution">
    <text evidence="1">The sequence shown here is derived from an EMBL/GenBank/DDBJ whole genome shotgun (WGS) entry which is preliminary data.</text>
</comment>
<protein>
    <submittedName>
        <fullName evidence="1">Uncharacterized protein</fullName>
    </submittedName>
</protein>